<dbReference type="GO" id="GO:0004792">
    <property type="term" value="F:thiosulfate-cyanide sulfurtransferase activity"/>
    <property type="evidence" value="ECO:0007669"/>
    <property type="project" value="TreeGrafter"/>
</dbReference>
<evidence type="ECO:0000313" key="9">
    <source>
        <dbReference type="EMBL" id="KAJ2929361.1"/>
    </source>
</evidence>
<evidence type="ECO:0000256" key="4">
    <source>
        <dbReference type="ARBA" id="ARBA00022695"/>
    </source>
</evidence>
<gene>
    <name evidence="9" type="ORF">H1R20_g7731</name>
</gene>
<accession>A0A9W8MG25</accession>
<reference evidence="9" key="1">
    <citation type="submission" date="2022-06" db="EMBL/GenBank/DDBJ databases">
        <title>Genome Sequence of Candolleomyces eurysporus.</title>
        <authorList>
            <person name="Buettner E."/>
        </authorList>
    </citation>
    <scope>NUCLEOTIDE SEQUENCE</scope>
    <source>
        <strain evidence="9">VTCC 930004</strain>
    </source>
</reference>
<dbReference type="InterPro" id="IPR035985">
    <property type="entry name" value="Ubiquitin-activating_enz"/>
</dbReference>
<dbReference type="Pfam" id="PF00899">
    <property type="entry name" value="ThiF"/>
    <property type="match status" value="1"/>
</dbReference>
<evidence type="ECO:0000256" key="6">
    <source>
        <dbReference type="ARBA" id="ARBA00022786"/>
    </source>
</evidence>
<keyword evidence="10" id="KW-1185">Reference proteome</keyword>
<dbReference type="GO" id="GO:0002143">
    <property type="term" value="P:tRNA wobble position uridine thiolation"/>
    <property type="evidence" value="ECO:0007669"/>
    <property type="project" value="TreeGrafter"/>
</dbReference>
<comment type="caution">
    <text evidence="9">The sequence shown here is derived from an EMBL/GenBank/DDBJ whole genome shotgun (WGS) entry which is preliminary data.</text>
</comment>
<organism evidence="9 10">
    <name type="scientific">Candolleomyces eurysporus</name>
    <dbReference type="NCBI Taxonomy" id="2828524"/>
    <lineage>
        <taxon>Eukaryota</taxon>
        <taxon>Fungi</taxon>
        <taxon>Dikarya</taxon>
        <taxon>Basidiomycota</taxon>
        <taxon>Agaricomycotina</taxon>
        <taxon>Agaricomycetes</taxon>
        <taxon>Agaricomycetidae</taxon>
        <taxon>Agaricales</taxon>
        <taxon>Agaricineae</taxon>
        <taxon>Psathyrellaceae</taxon>
        <taxon>Candolleomyces</taxon>
    </lineage>
</organism>
<keyword evidence="2" id="KW-0808">Transferase</keyword>
<feature type="non-terminal residue" evidence="9">
    <location>
        <position position="356"/>
    </location>
</feature>
<dbReference type="PANTHER" id="PTHR10953:SF102">
    <property type="entry name" value="ADENYLYLTRANSFERASE AND SULFURTRANSFERASE MOCS3"/>
    <property type="match status" value="1"/>
</dbReference>
<keyword evidence="7" id="KW-0067">ATP-binding</keyword>
<dbReference type="PANTHER" id="PTHR10953">
    <property type="entry name" value="UBIQUITIN-ACTIVATING ENZYME E1"/>
    <property type="match status" value="1"/>
</dbReference>
<evidence type="ECO:0000256" key="3">
    <source>
        <dbReference type="ARBA" id="ARBA00022694"/>
    </source>
</evidence>
<dbReference type="InterPro" id="IPR045886">
    <property type="entry name" value="ThiF/MoeB/HesA"/>
</dbReference>
<name>A0A9W8MG25_9AGAR</name>
<feature type="domain" description="Rhodanese" evidence="8">
    <location>
        <begin position="303"/>
        <end position="338"/>
    </location>
</feature>
<dbReference type="FunFam" id="3.40.50.720:FF:000033">
    <property type="entry name" value="Adenylyltransferase and sulfurtransferase MOCS3"/>
    <property type="match status" value="1"/>
</dbReference>
<evidence type="ECO:0000313" key="10">
    <source>
        <dbReference type="Proteomes" id="UP001140091"/>
    </source>
</evidence>
<dbReference type="EMBL" id="JANBPK010000877">
    <property type="protein sequence ID" value="KAJ2929361.1"/>
    <property type="molecule type" value="Genomic_DNA"/>
</dbReference>
<dbReference type="AlphaFoldDB" id="A0A9W8MG25"/>
<proteinExistence type="predicted"/>
<evidence type="ECO:0000256" key="1">
    <source>
        <dbReference type="ARBA" id="ARBA00004514"/>
    </source>
</evidence>
<dbReference type="CDD" id="cd00757">
    <property type="entry name" value="ThiF_MoeB_HesA_family"/>
    <property type="match status" value="1"/>
</dbReference>
<evidence type="ECO:0000256" key="2">
    <source>
        <dbReference type="ARBA" id="ARBA00022679"/>
    </source>
</evidence>
<dbReference type="GO" id="GO:0016779">
    <property type="term" value="F:nucleotidyltransferase activity"/>
    <property type="evidence" value="ECO:0007669"/>
    <property type="project" value="UniProtKB-KW"/>
</dbReference>
<evidence type="ECO:0000256" key="7">
    <source>
        <dbReference type="ARBA" id="ARBA00022840"/>
    </source>
</evidence>
<dbReference type="GO" id="GO:0042292">
    <property type="term" value="F:URM1 activating enzyme activity"/>
    <property type="evidence" value="ECO:0007669"/>
    <property type="project" value="TreeGrafter"/>
</dbReference>
<evidence type="ECO:0000259" key="8">
    <source>
        <dbReference type="PROSITE" id="PS50206"/>
    </source>
</evidence>
<keyword evidence="5" id="KW-0547">Nucleotide-binding</keyword>
<dbReference type="GO" id="GO:0032447">
    <property type="term" value="P:protein urmylation"/>
    <property type="evidence" value="ECO:0007669"/>
    <property type="project" value="TreeGrafter"/>
</dbReference>
<dbReference type="NCBIfam" id="NF004281">
    <property type="entry name" value="PRK05690.1"/>
    <property type="match status" value="1"/>
</dbReference>
<dbReference type="InterPro" id="IPR036873">
    <property type="entry name" value="Rhodanese-like_dom_sf"/>
</dbReference>
<sequence>MTELPLPLEDYKRYGRQMILDGFGLQGQINLSKASVAVVGAGGLGCPALQYLGAAGIGRIGIFDHDRVELSNLQRQILHDEQTIGMFKAESAKRALQRVNSRLVIDAVTSGITADNALTLLSGYDIILDCTDNVPTRYLLSDTAVALGKPLVSGAAQKFDGQLCVYNLGEFGPCYRCIFPVPPSPSNVGSCEELGVLGAVTGIIGNMQALETIKILTGLHDNARVMHIYNALSTPPFRTIKLRARREVCPACGTSTEGKASIQTTDYVQFCGGLPPDWEHQGLVEGEKGKRIDAKSLKSLLDSNEAVNIIDVRQPTEFGICSLPHSRNVPLKELVKHPSKYTLFEPCQAVERSKIS</sequence>
<dbReference type="Proteomes" id="UP001140091">
    <property type="component" value="Unassembled WGS sequence"/>
</dbReference>
<dbReference type="InterPro" id="IPR001763">
    <property type="entry name" value="Rhodanese-like_dom"/>
</dbReference>
<evidence type="ECO:0000256" key="5">
    <source>
        <dbReference type="ARBA" id="ARBA00022741"/>
    </source>
</evidence>
<dbReference type="Gene3D" id="3.40.250.10">
    <property type="entry name" value="Rhodanese-like domain"/>
    <property type="match status" value="1"/>
</dbReference>
<keyword evidence="6" id="KW-0833">Ubl conjugation pathway</keyword>
<dbReference type="Gene3D" id="3.40.50.720">
    <property type="entry name" value="NAD(P)-binding Rossmann-like Domain"/>
    <property type="match status" value="1"/>
</dbReference>
<dbReference type="PROSITE" id="PS50206">
    <property type="entry name" value="RHODANESE_3"/>
    <property type="match status" value="1"/>
</dbReference>
<comment type="subcellular location">
    <subcellularLocation>
        <location evidence="1">Cytoplasm</location>
        <location evidence="1">Cytosol</location>
    </subcellularLocation>
</comment>
<dbReference type="OrthoDB" id="10261062at2759"/>
<keyword evidence="3" id="KW-0819">tRNA processing</keyword>
<dbReference type="GO" id="GO:0005524">
    <property type="term" value="F:ATP binding"/>
    <property type="evidence" value="ECO:0007669"/>
    <property type="project" value="UniProtKB-KW"/>
</dbReference>
<dbReference type="InterPro" id="IPR000594">
    <property type="entry name" value="ThiF_NAD_FAD-bd"/>
</dbReference>
<dbReference type="GO" id="GO:0005829">
    <property type="term" value="C:cytosol"/>
    <property type="evidence" value="ECO:0007669"/>
    <property type="project" value="UniProtKB-SubCell"/>
</dbReference>
<dbReference type="SUPFAM" id="SSF69572">
    <property type="entry name" value="Activating enzymes of the ubiquitin-like proteins"/>
    <property type="match status" value="1"/>
</dbReference>
<keyword evidence="4" id="KW-0548">Nucleotidyltransferase</keyword>
<protein>
    <recommendedName>
        <fullName evidence="8">Rhodanese domain-containing protein</fullName>
    </recommendedName>
</protein>